<reference evidence="1 2" key="1">
    <citation type="journal article" date="2024" name="BMC Genomics">
        <title>De novo assembly and annotation of Popillia japonica's genome with initial clues to its potential as an invasive pest.</title>
        <authorList>
            <person name="Cucini C."/>
            <person name="Boschi S."/>
            <person name="Funari R."/>
            <person name="Cardaioli E."/>
            <person name="Iannotti N."/>
            <person name="Marturano G."/>
            <person name="Paoli F."/>
            <person name="Bruttini M."/>
            <person name="Carapelli A."/>
            <person name="Frati F."/>
            <person name="Nardi F."/>
        </authorList>
    </citation>
    <scope>NUCLEOTIDE SEQUENCE [LARGE SCALE GENOMIC DNA]</scope>
    <source>
        <strain evidence="1">DMR45628</strain>
    </source>
</reference>
<evidence type="ECO:0000313" key="1">
    <source>
        <dbReference type="EMBL" id="KAK9710821.1"/>
    </source>
</evidence>
<dbReference type="EMBL" id="JASPKY010000288">
    <property type="protein sequence ID" value="KAK9710821.1"/>
    <property type="molecule type" value="Genomic_DNA"/>
</dbReference>
<gene>
    <name evidence="1" type="ORF">QE152_g25792</name>
</gene>
<dbReference type="Proteomes" id="UP001458880">
    <property type="component" value="Unassembled WGS sequence"/>
</dbReference>
<accession>A0AAW1K0U5</accession>
<evidence type="ECO:0000313" key="2">
    <source>
        <dbReference type="Proteomes" id="UP001458880"/>
    </source>
</evidence>
<protein>
    <submittedName>
        <fullName evidence="1">Uncharacterized protein</fullName>
    </submittedName>
</protein>
<comment type="caution">
    <text evidence="1">The sequence shown here is derived from an EMBL/GenBank/DDBJ whole genome shotgun (WGS) entry which is preliminary data.</text>
</comment>
<name>A0AAW1K0U5_POPJA</name>
<proteinExistence type="predicted"/>
<dbReference type="AlphaFoldDB" id="A0AAW1K0U5"/>
<keyword evidence="2" id="KW-1185">Reference proteome</keyword>
<sequence length="83" mass="9217">MLVEAHEEYCKCSRELNLCRSKGLARSTDITAKSRRALRVKASRSKGLARSTDITAKSRRALAKLEAVIDFSPAATLKVQLLR</sequence>
<organism evidence="1 2">
    <name type="scientific">Popillia japonica</name>
    <name type="common">Japanese beetle</name>
    <dbReference type="NCBI Taxonomy" id="7064"/>
    <lineage>
        <taxon>Eukaryota</taxon>
        <taxon>Metazoa</taxon>
        <taxon>Ecdysozoa</taxon>
        <taxon>Arthropoda</taxon>
        <taxon>Hexapoda</taxon>
        <taxon>Insecta</taxon>
        <taxon>Pterygota</taxon>
        <taxon>Neoptera</taxon>
        <taxon>Endopterygota</taxon>
        <taxon>Coleoptera</taxon>
        <taxon>Polyphaga</taxon>
        <taxon>Scarabaeiformia</taxon>
        <taxon>Scarabaeidae</taxon>
        <taxon>Rutelinae</taxon>
        <taxon>Popillia</taxon>
    </lineage>
</organism>